<dbReference type="EMBL" id="JABUKG010000008">
    <property type="protein sequence ID" value="MBY6320993.1"/>
    <property type="molecule type" value="Genomic_DNA"/>
</dbReference>
<keyword evidence="3" id="KW-1185">Reference proteome</keyword>
<feature type="domain" description="N-acetyltransferase" evidence="1">
    <location>
        <begin position="99"/>
        <end position="229"/>
    </location>
</feature>
<accession>A0ABS7NTR0</accession>
<evidence type="ECO:0000313" key="3">
    <source>
        <dbReference type="Proteomes" id="UP001520140"/>
    </source>
</evidence>
<reference evidence="2 3" key="1">
    <citation type="submission" date="2020-06" db="EMBL/GenBank/DDBJ databases">
        <title>Taxonomy, biology and ecology of Rhodococcus bacteria occurring in California pistachio and other woody hosts as revealed by genome sequence analyses.</title>
        <authorList>
            <person name="Gai Y."/>
            <person name="Riely B."/>
        </authorList>
    </citation>
    <scope>NUCLEOTIDE SEQUENCE [LARGE SCALE GENOMIC DNA]</scope>
    <source>
        <strain evidence="2 3">BP-284</strain>
    </source>
</reference>
<dbReference type="Proteomes" id="UP001520140">
    <property type="component" value="Unassembled WGS sequence"/>
</dbReference>
<dbReference type="InterPro" id="IPR013653">
    <property type="entry name" value="GCN5-like_dom"/>
</dbReference>
<name>A0ABS7NTR0_9NOCA</name>
<dbReference type="PROSITE" id="PS51186">
    <property type="entry name" value="GNAT"/>
    <property type="match status" value="1"/>
</dbReference>
<organism evidence="2 3">
    <name type="scientific">Rhodococcoides kroppenstedtii</name>
    <dbReference type="NCBI Taxonomy" id="293050"/>
    <lineage>
        <taxon>Bacteria</taxon>
        <taxon>Bacillati</taxon>
        <taxon>Actinomycetota</taxon>
        <taxon>Actinomycetes</taxon>
        <taxon>Mycobacteriales</taxon>
        <taxon>Nocardiaceae</taxon>
        <taxon>Rhodococcoides</taxon>
    </lineage>
</organism>
<dbReference type="Pfam" id="PF08445">
    <property type="entry name" value="FR47"/>
    <property type="match status" value="1"/>
</dbReference>
<dbReference type="CDD" id="cd04301">
    <property type="entry name" value="NAT_SF"/>
    <property type="match status" value="1"/>
</dbReference>
<protein>
    <submittedName>
        <fullName evidence="2">GNAT family N-acetyltransferase</fullName>
    </submittedName>
</protein>
<evidence type="ECO:0000313" key="2">
    <source>
        <dbReference type="EMBL" id="MBY6320993.1"/>
    </source>
</evidence>
<proteinExistence type="predicted"/>
<sequence>MTAVHPLDDPVRSSLAGAHAPFARWVGRVARYDPEVSGFVGHPPQLDEQDWADLAVLLGPGEEVALRGGPHTPPPGWAVPSTIGLVQFDGTGLEVAPDPDALVLGPADVPEMLDLVECTRPGPFRVRTLEMGTYLGLRDGGRLIAMAGERLHPRGWTEISAVCTDPDFRGLGLATRLIRAVGHGIRARGDVPFLHTSAANHSAIRLYDALGFHLRQRSTLTLVRTPVGS</sequence>
<evidence type="ECO:0000259" key="1">
    <source>
        <dbReference type="PROSITE" id="PS51186"/>
    </source>
</evidence>
<dbReference type="InterPro" id="IPR000182">
    <property type="entry name" value="GNAT_dom"/>
</dbReference>
<gene>
    <name evidence="2" type="ORF">HQ605_09180</name>
</gene>
<dbReference type="SUPFAM" id="SSF55729">
    <property type="entry name" value="Acyl-CoA N-acyltransferases (Nat)"/>
    <property type="match status" value="1"/>
</dbReference>
<comment type="caution">
    <text evidence="2">The sequence shown here is derived from an EMBL/GenBank/DDBJ whole genome shotgun (WGS) entry which is preliminary data.</text>
</comment>
<dbReference type="Gene3D" id="3.40.630.30">
    <property type="match status" value="1"/>
</dbReference>
<dbReference type="InterPro" id="IPR016181">
    <property type="entry name" value="Acyl_CoA_acyltransferase"/>
</dbReference>